<name>A0A1D1UFE5_RAMVA</name>
<evidence type="ECO:0000313" key="4">
    <source>
        <dbReference type="EMBL" id="GAU88181.1"/>
    </source>
</evidence>
<accession>A0A1D1UFE5</accession>
<evidence type="ECO:0000256" key="2">
    <source>
        <dbReference type="RuleBase" id="RU003860"/>
    </source>
</evidence>
<sequence>MCSLLRNFILLTTRLGWRSNASFAIRGTKMCSTADTSGIDVQGLMTDKLTRQFSPAKLDVINESYMHNVPKGAQSHFKVIVVSDFFKGQSLINRHKAVQETIKDEIANMIHAISIVAKTPEEWEKTNPGSLKSPACMGGMKAEAAQKA</sequence>
<evidence type="ECO:0000256" key="1">
    <source>
        <dbReference type="ARBA" id="ARBA00005578"/>
    </source>
</evidence>
<dbReference type="Pfam" id="PF01722">
    <property type="entry name" value="BolA"/>
    <property type="match status" value="1"/>
</dbReference>
<dbReference type="InterPro" id="IPR002634">
    <property type="entry name" value="BolA"/>
</dbReference>
<evidence type="ECO:0000256" key="3">
    <source>
        <dbReference type="SAM" id="MobiDB-lite"/>
    </source>
</evidence>
<dbReference type="GO" id="GO:1990229">
    <property type="term" value="C:iron-sulfur cluster assembly complex"/>
    <property type="evidence" value="ECO:0007669"/>
    <property type="project" value="UniProtKB-ARBA"/>
</dbReference>
<dbReference type="OrthoDB" id="4983at2759"/>
<comment type="caution">
    <text evidence="4">The sequence shown here is derived from an EMBL/GenBank/DDBJ whole genome shotgun (WGS) entry which is preliminary data.</text>
</comment>
<reference evidence="4 5" key="1">
    <citation type="journal article" date="2016" name="Nat. Commun.">
        <title>Extremotolerant tardigrade genome and improved radiotolerance of human cultured cells by tardigrade-unique protein.</title>
        <authorList>
            <person name="Hashimoto T."/>
            <person name="Horikawa D.D."/>
            <person name="Saito Y."/>
            <person name="Kuwahara H."/>
            <person name="Kozuka-Hata H."/>
            <person name="Shin-I T."/>
            <person name="Minakuchi Y."/>
            <person name="Ohishi K."/>
            <person name="Motoyama A."/>
            <person name="Aizu T."/>
            <person name="Enomoto A."/>
            <person name="Kondo K."/>
            <person name="Tanaka S."/>
            <person name="Hara Y."/>
            <person name="Koshikawa S."/>
            <person name="Sagara H."/>
            <person name="Miura T."/>
            <person name="Yokobori S."/>
            <person name="Miyagawa K."/>
            <person name="Suzuki Y."/>
            <person name="Kubo T."/>
            <person name="Oyama M."/>
            <person name="Kohara Y."/>
            <person name="Fujiyama A."/>
            <person name="Arakawa K."/>
            <person name="Katayama T."/>
            <person name="Toyoda A."/>
            <person name="Kunieda T."/>
        </authorList>
    </citation>
    <scope>NUCLEOTIDE SEQUENCE [LARGE SCALE GENOMIC DNA]</scope>
    <source>
        <strain evidence="4 5">YOKOZUNA-1</strain>
    </source>
</reference>
<dbReference type="EMBL" id="BDGG01000001">
    <property type="protein sequence ID" value="GAU88181.1"/>
    <property type="molecule type" value="Genomic_DNA"/>
</dbReference>
<gene>
    <name evidence="4" type="primary">RvY_00925-1</name>
    <name evidence="4" type="synonym">RvY_00925.1</name>
    <name evidence="4" type="ORF">RvY_00925</name>
</gene>
<dbReference type="GO" id="GO:0005739">
    <property type="term" value="C:mitochondrion"/>
    <property type="evidence" value="ECO:0007669"/>
    <property type="project" value="TreeGrafter"/>
</dbReference>
<protein>
    <recommendedName>
        <fullName evidence="6">BolA</fullName>
    </recommendedName>
</protein>
<keyword evidence="5" id="KW-1185">Reference proteome</keyword>
<evidence type="ECO:0008006" key="6">
    <source>
        <dbReference type="Google" id="ProtNLM"/>
    </source>
</evidence>
<dbReference type="STRING" id="947166.A0A1D1UFE5"/>
<dbReference type="FunFam" id="3.30.300.90:FF:000001">
    <property type="entry name" value="Transcriptional regulator BolA"/>
    <property type="match status" value="1"/>
</dbReference>
<dbReference type="InterPro" id="IPR036065">
    <property type="entry name" value="BolA-like_sf"/>
</dbReference>
<comment type="similarity">
    <text evidence="1 2">Belongs to the BolA/IbaG family.</text>
</comment>
<dbReference type="Gene3D" id="3.30.300.90">
    <property type="entry name" value="BolA-like"/>
    <property type="match status" value="1"/>
</dbReference>
<organism evidence="4 5">
    <name type="scientific">Ramazzottius varieornatus</name>
    <name type="common">Water bear</name>
    <name type="synonym">Tardigrade</name>
    <dbReference type="NCBI Taxonomy" id="947166"/>
    <lineage>
        <taxon>Eukaryota</taxon>
        <taxon>Metazoa</taxon>
        <taxon>Ecdysozoa</taxon>
        <taxon>Tardigrada</taxon>
        <taxon>Eutardigrada</taxon>
        <taxon>Parachela</taxon>
        <taxon>Hypsibioidea</taxon>
        <taxon>Ramazzottiidae</taxon>
        <taxon>Ramazzottius</taxon>
    </lineage>
</organism>
<dbReference type="Proteomes" id="UP000186922">
    <property type="component" value="Unassembled WGS sequence"/>
</dbReference>
<proteinExistence type="inferred from homology"/>
<dbReference type="SUPFAM" id="SSF82657">
    <property type="entry name" value="BolA-like"/>
    <property type="match status" value="1"/>
</dbReference>
<dbReference type="PANTHER" id="PTHR46229">
    <property type="entry name" value="BOLA TRANSCRIPTION REGULATOR"/>
    <property type="match status" value="1"/>
</dbReference>
<dbReference type="PANTHER" id="PTHR46229:SF2">
    <property type="entry name" value="BOLA-LIKE PROTEIN 1"/>
    <property type="match status" value="1"/>
</dbReference>
<feature type="region of interest" description="Disordered" evidence="3">
    <location>
        <begin position="124"/>
        <end position="148"/>
    </location>
</feature>
<dbReference type="InterPro" id="IPR050961">
    <property type="entry name" value="BolA/IbaG_stress_morph_reg"/>
</dbReference>
<dbReference type="AlphaFoldDB" id="A0A1D1UFE5"/>
<evidence type="ECO:0000313" key="5">
    <source>
        <dbReference type="Proteomes" id="UP000186922"/>
    </source>
</evidence>